<dbReference type="AlphaFoldDB" id="A0A9D5QE19"/>
<dbReference type="Proteomes" id="UP000630660">
    <property type="component" value="Unassembled WGS sequence"/>
</dbReference>
<dbReference type="Pfam" id="PF13847">
    <property type="entry name" value="Methyltransf_31"/>
    <property type="match status" value="1"/>
</dbReference>
<keyword evidence="2" id="KW-0808">Transferase</keyword>
<dbReference type="GO" id="GO:0008168">
    <property type="term" value="F:methyltransferase activity"/>
    <property type="evidence" value="ECO:0007669"/>
    <property type="project" value="UniProtKB-KW"/>
</dbReference>
<dbReference type="InterPro" id="IPR029063">
    <property type="entry name" value="SAM-dependent_MTases_sf"/>
</dbReference>
<organism evidence="2 3">
    <name type="scientific">candidate division WOR-3 bacterium</name>
    <dbReference type="NCBI Taxonomy" id="2052148"/>
    <lineage>
        <taxon>Bacteria</taxon>
        <taxon>Bacteria division WOR-3</taxon>
    </lineage>
</organism>
<accession>A0A9D5QE19</accession>
<dbReference type="EMBL" id="WJKJ01000169">
    <property type="protein sequence ID" value="MBD3364620.1"/>
    <property type="molecule type" value="Genomic_DNA"/>
</dbReference>
<name>A0A9D5QE19_UNCW3</name>
<reference evidence="2" key="1">
    <citation type="submission" date="2019-11" db="EMBL/GenBank/DDBJ databases">
        <title>Microbial mats filling the niche in hypersaline microbial mats.</title>
        <authorList>
            <person name="Wong H.L."/>
            <person name="Macleod F.I."/>
            <person name="White R.A. III"/>
            <person name="Burns B.P."/>
        </authorList>
    </citation>
    <scope>NUCLEOTIDE SEQUENCE</scope>
    <source>
        <strain evidence="2">Bin_327</strain>
    </source>
</reference>
<proteinExistence type="predicted"/>
<dbReference type="SUPFAM" id="SSF53335">
    <property type="entry name" value="S-adenosyl-L-methionine-dependent methyltransferases"/>
    <property type="match status" value="1"/>
</dbReference>
<dbReference type="CDD" id="cd02440">
    <property type="entry name" value="AdoMet_MTases"/>
    <property type="match status" value="1"/>
</dbReference>
<comment type="caution">
    <text evidence="2">The sequence shown here is derived from an EMBL/GenBank/DDBJ whole genome shotgun (WGS) entry which is preliminary data.</text>
</comment>
<protein>
    <submittedName>
        <fullName evidence="2">Methyltransferase domain-containing protein</fullName>
    </submittedName>
</protein>
<gene>
    <name evidence="2" type="ORF">GF359_05345</name>
</gene>
<sequence>MRKLTQAEFWNREAEDFDAIYTRKKNKFLIYVDKIFRWAIYRRFEDVLAYSEPIKPKTFLDVGCGTGLYSLELARKGAVKVTGLDISKRMIELCIYRTRKEGLGKNTEFLNVDIKHFESKERFDIGIGMGLFDYIAEPLPVLYKFREYIKGSIFLSFPIRWHWKTPPRIIRMGLKRCPVFFYTSRQVRRLLTEAGFSKIRIRPMGPMYFVIAA</sequence>
<evidence type="ECO:0000259" key="1">
    <source>
        <dbReference type="Pfam" id="PF13847"/>
    </source>
</evidence>
<dbReference type="Gene3D" id="3.40.50.150">
    <property type="entry name" value="Vaccinia Virus protein VP39"/>
    <property type="match status" value="1"/>
</dbReference>
<dbReference type="InterPro" id="IPR025714">
    <property type="entry name" value="Methyltranfer_dom"/>
</dbReference>
<dbReference type="PANTHER" id="PTHR43861">
    <property type="entry name" value="TRANS-ACONITATE 2-METHYLTRANSFERASE-RELATED"/>
    <property type="match status" value="1"/>
</dbReference>
<keyword evidence="2" id="KW-0489">Methyltransferase</keyword>
<evidence type="ECO:0000313" key="2">
    <source>
        <dbReference type="EMBL" id="MBD3364620.1"/>
    </source>
</evidence>
<evidence type="ECO:0000313" key="3">
    <source>
        <dbReference type="Proteomes" id="UP000630660"/>
    </source>
</evidence>
<feature type="domain" description="Methyltransferase" evidence="1">
    <location>
        <begin position="57"/>
        <end position="157"/>
    </location>
</feature>
<dbReference type="GO" id="GO:0032259">
    <property type="term" value="P:methylation"/>
    <property type="evidence" value="ECO:0007669"/>
    <property type="project" value="UniProtKB-KW"/>
</dbReference>